<dbReference type="InterPro" id="IPR003409">
    <property type="entry name" value="MORN"/>
</dbReference>
<keyword evidence="3" id="KW-1185">Reference proteome</keyword>
<reference evidence="2 3" key="1">
    <citation type="journal article" date="2023" name="Microbiol. Resour. Announc.">
        <title>Complete Genome Sequence of Imperialibacter roseus strain P4T.</title>
        <authorList>
            <person name="Tizabi D.R."/>
            <person name="Bachvaroff T."/>
            <person name="Hill R.T."/>
        </authorList>
    </citation>
    <scope>NUCLEOTIDE SEQUENCE [LARGE SCALE GENOMIC DNA]</scope>
    <source>
        <strain evidence="2 3">P4T</strain>
    </source>
</reference>
<evidence type="ECO:0000313" key="2">
    <source>
        <dbReference type="EMBL" id="WOK05437.1"/>
    </source>
</evidence>
<dbReference type="Gene3D" id="2.20.110.10">
    <property type="entry name" value="Histone H3 K4-specific methyltransferase SET7/9 N-terminal domain"/>
    <property type="match status" value="1"/>
</dbReference>
<evidence type="ECO:0008006" key="4">
    <source>
        <dbReference type="Google" id="ProtNLM"/>
    </source>
</evidence>
<evidence type="ECO:0000256" key="1">
    <source>
        <dbReference type="ARBA" id="ARBA00022737"/>
    </source>
</evidence>
<dbReference type="Proteomes" id="UP001302349">
    <property type="component" value="Chromosome"/>
</dbReference>
<gene>
    <name evidence="2" type="ORF">RT717_20390</name>
</gene>
<dbReference type="SUPFAM" id="SSF82185">
    <property type="entry name" value="Histone H3 K4-specific methyltransferase SET7/9 N-terminal domain"/>
    <property type="match status" value="1"/>
</dbReference>
<dbReference type="SMART" id="SM00698">
    <property type="entry name" value="MORN"/>
    <property type="match status" value="2"/>
</dbReference>
<dbReference type="RefSeq" id="WP_317488197.1">
    <property type="nucleotide sequence ID" value="NZ_CP136051.1"/>
</dbReference>
<accession>A0ABZ0IPF6</accession>
<organism evidence="2 3">
    <name type="scientific">Imperialibacter roseus</name>
    <dbReference type="NCBI Taxonomy" id="1324217"/>
    <lineage>
        <taxon>Bacteria</taxon>
        <taxon>Pseudomonadati</taxon>
        <taxon>Bacteroidota</taxon>
        <taxon>Cytophagia</taxon>
        <taxon>Cytophagales</taxon>
        <taxon>Flammeovirgaceae</taxon>
        <taxon>Imperialibacter</taxon>
    </lineage>
</organism>
<dbReference type="EMBL" id="CP136051">
    <property type="protein sequence ID" value="WOK05437.1"/>
    <property type="molecule type" value="Genomic_DNA"/>
</dbReference>
<keyword evidence="1" id="KW-0677">Repeat</keyword>
<name>A0ABZ0IPF6_9BACT</name>
<evidence type="ECO:0000313" key="3">
    <source>
        <dbReference type="Proteomes" id="UP001302349"/>
    </source>
</evidence>
<dbReference type="PANTHER" id="PTHR43215:SF14">
    <property type="entry name" value="RADIAL SPOKE HEAD 1 HOMOLOG"/>
    <property type="match status" value="1"/>
</dbReference>
<dbReference type="PANTHER" id="PTHR43215">
    <property type="entry name" value="RADIAL SPOKE HEAD 1 HOMOLOG"/>
    <property type="match status" value="1"/>
</dbReference>
<dbReference type="Pfam" id="PF02493">
    <property type="entry name" value="MORN"/>
    <property type="match status" value="2"/>
</dbReference>
<protein>
    <recommendedName>
        <fullName evidence="4">MORN repeat protein</fullName>
    </recommendedName>
</protein>
<sequence>MIKSFIILLIVVLGDQAISPVKDCEVLLETISGTYDGDCKKGLAEGTGTAKGVDTYIGEFKKGLPDGQGRYIWKNGDYFSGDFVKGMKEGYGEMKVKREGQKDSLLAGYWIKDIFVGASNLPYRESHSSNIKSVMIEEITENGSEIMIVYARNKQSIVADGLRLVSDQDVKPLSEFEYTVLRKLDFPFTGAKMDFRSQAPVGSNILEYHVEFDIFKKARWLITIEVY</sequence>
<proteinExistence type="predicted"/>